<evidence type="ECO:0000313" key="2">
    <source>
        <dbReference type="EMBL" id="MBO3273598.1"/>
    </source>
</evidence>
<dbReference type="Pfam" id="PF14905">
    <property type="entry name" value="OMP_b-brl_3"/>
    <property type="match status" value="1"/>
</dbReference>
<feature type="non-terminal residue" evidence="2">
    <location>
        <position position="1"/>
    </location>
</feature>
<name>A0ABS3TK88_9BACT</name>
<dbReference type="Proteomes" id="UP000670527">
    <property type="component" value="Unassembled WGS sequence"/>
</dbReference>
<dbReference type="InterPro" id="IPR041700">
    <property type="entry name" value="OMP_b-brl_3"/>
</dbReference>
<sequence length="81" mass="8614">VLTADANYATYRLGRQQGLAALLDAGSVAPTLLSSDQSGNLRLLTAQLDYVQPLAHQQRLSGGLKISQVQSVNDAVFQQTS</sequence>
<keyword evidence="3" id="KW-1185">Reference proteome</keyword>
<gene>
    <name evidence="2" type="ORF">J4D97_23365</name>
</gene>
<comment type="caution">
    <text evidence="2">The sequence shown here is derived from an EMBL/GenBank/DDBJ whole genome shotgun (WGS) entry which is preliminary data.</text>
</comment>
<proteinExistence type="predicted"/>
<evidence type="ECO:0000313" key="3">
    <source>
        <dbReference type="Proteomes" id="UP000670527"/>
    </source>
</evidence>
<accession>A0ABS3TK88</accession>
<protein>
    <submittedName>
        <fullName evidence="2">Outer membrane beta-barrel protein</fullName>
    </submittedName>
</protein>
<dbReference type="EMBL" id="JAGETX010000147">
    <property type="protein sequence ID" value="MBO3273598.1"/>
    <property type="molecule type" value="Genomic_DNA"/>
</dbReference>
<feature type="non-terminal residue" evidence="2">
    <location>
        <position position="81"/>
    </location>
</feature>
<reference evidence="2 3" key="1">
    <citation type="submission" date="2021-03" db="EMBL/GenBank/DDBJ databases">
        <authorList>
            <person name="Kim M.K."/>
        </authorList>
    </citation>
    <scope>NUCLEOTIDE SEQUENCE [LARGE SCALE GENOMIC DNA]</scope>
    <source>
        <strain evidence="2 3">BT507</strain>
    </source>
</reference>
<feature type="domain" description="Outer membrane protein beta-barrel" evidence="1">
    <location>
        <begin position="2"/>
        <end position="80"/>
    </location>
</feature>
<dbReference type="RefSeq" id="WP_208309678.1">
    <property type="nucleotide sequence ID" value="NZ_JAGETX010000147.1"/>
</dbReference>
<evidence type="ECO:0000259" key="1">
    <source>
        <dbReference type="Pfam" id="PF14905"/>
    </source>
</evidence>
<organism evidence="2 3">
    <name type="scientific">Hymenobacter defluvii</name>
    <dbReference type="NCBI Taxonomy" id="2054411"/>
    <lineage>
        <taxon>Bacteria</taxon>
        <taxon>Pseudomonadati</taxon>
        <taxon>Bacteroidota</taxon>
        <taxon>Cytophagia</taxon>
        <taxon>Cytophagales</taxon>
        <taxon>Hymenobacteraceae</taxon>
        <taxon>Hymenobacter</taxon>
    </lineage>
</organism>